<reference evidence="3" key="1">
    <citation type="submission" date="2016-10" db="EMBL/GenBank/DDBJ databases">
        <authorList>
            <person name="Varghese N."/>
            <person name="Submissions S."/>
        </authorList>
    </citation>
    <scope>NUCLEOTIDE SEQUENCE [LARGE SCALE GENOMIC DNA]</scope>
    <source>
        <strain evidence="3">DSM 3669</strain>
    </source>
</reference>
<evidence type="ECO:0008006" key="4">
    <source>
        <dbReference type="Google" id="ProtNLM"/>
    </source>
</evidence>
<feature type="transmembrane region" description="Helical" evidence="1">
    <location>
        <begin position="48"/>
        <end position="75"/>
    </location>
</feature>
<accession>A0A1I6EL73</accession>
<dbReference type="Proteomes" id="UP000199584">
    <property type="component" value="Unassembled WGS sequence"/>
</dbReference>
<feature type="transmembrane region" description="Helical" evidence="1">
    <location>
        <begin position="81"/>
        <end position="101"/>
    </location>
</feature>
<feature type="transmembrane region" description="Helical" evidence="1">
    <location>
        <begin position="113"/>
        <end position="135"/>
    </location>
</feature>
<keyword evidence="1" id="KW-1133">Transmembrane helix</keyword>
<dbReference type="RefSeq" id="WP_092487850.1">
    <property type="nucleotide sequence ID" value="NZ_FOYM01000055.1"/>
</dbReference>
<dbReference type="AlphaFoldDB" id="A0A1I6EL73"/>
<dbReference type="EMBL" id="FOYM01000055">
    <property type="protein sequence ID" value="SFR18268.1"/>
    <property type="molecule type" value="Genomic_DNA"/>
</dbReference>
<proteinExistence type="predicted"/>
<dbReference type="OrthoDB" id="9851771at2"/>
<keyword evidence="1" id="KW-0812">Transmembrane</keyword>
<protein>
    <recommendedName>
        <fullName evidence="4">Vitamin K epoxide reductase family protein</fullName>
    </recommendedName>
</protein>
<organism evidence="2 3">
    <name type="scientific">Desulfoscipio geothermicus DSM 3669</name>
    <dbReference type="NCBI Taxonomy" id="1121426"/>
    <lineage>
        <taxon>Bacteria</taxon>
        <taxon>Bacillati</taxon>
        <taxon>Bacillota</taxon>
        <taxon>Clostridia</taxon>
        <taxon>Eubacteriales</taxon>
        <taxon>Desulfallaceae</taxon>
        <taxon>Desulfoscipio</taxon>
    </lineage>
</organism>
<name>A0A1I6EL73_9FIRM</name>
<evidence type="ECO:0000313" key="2">
    <source>
        <dbReference type="EMBL" id="SFR18268.1"/>
    </source>
</evidence>
<gene>
    <name evidence="2" type="ORF">SAMN05660706_1553</name>
</gene>
<keyword evidence="3" id="KW-1185">Reference proteome</keyword>
<sequence length="148" mass="16795">MLKVAFLPKVVVKSNFNKIVLLFSLFNAFLLSYMALEKNTGCSLCQRVPFLPVTDVTIAVTGAITSLALAILMFFFNRLALLNYSALILSFIAASFSLFLITSQVLINKELCYPCLVTSIIFYIIFFVLFFDLVLKTVWTKYVLKQYN</sequence>
<feature type="transmembrane region" description="Helical" evidence="1">
    <location>
        <begin position="16"/>
        <end position="36"/>
    </location>
</feature>
<keyword evidence="1" id="KW-0472">Membrane</keyword>
<evidence type="ECO:0000256" key="1">
    <source>
        <dbReference type="SAM" id="Phobius"/>
    </source>
</evidence>
<evidence type="ECO:0000313" key="3">
    <source>
        <dbReference type="Proteomes" id="UP000199584"/>
    </source>
</evidence>